<keyword evidence="8" id="KW-1185">Reference proteome</keyword>
<dbReference type="InterPro" id="IPR020588">
    <property type="entry name" value="RecA_ATP-bd"/>
</dbReference>
<dbReference type="SUPFAM" id="SSF52540">
    <property type="entry name" value="P-loop containing nucleoside triphosphate hydrolases"/>
    <property type="match status" value="1"/>
</dbReference>
<evidence type="ECO:0000256" key="5">
    <source>
        <dbReference type="ARBA" id="ARBA00023172"/>
    </source>
</evidence>
<name>A0A1H7CTT6_9DEIO</name>
<dbReference type="PANTHER" id="PTHR45900">
    <property type="entry name" value="RECA"/>
    <property type="match status" value="1"/>
</dbReference>
<dbReference type="Pfam" id="PF00154">
    <property type="entry name" value="RecA_N"/>
    <property type="match status" value="1"/>
</dbReference>
<evidence type="ECO:0000259" key="6">
    <source>
        <dbReference type="PROSITE" id="PS50162"/>
    </source>
</evidence>
<dbReference type="InterPro" id="IPR049428">
    <property type="entry name" value="RecA-like_N"/>
</dbReference>
<feature type="domain" description="RecA family profile 1" evidence="6">
    <location>
        <begin position="29"/>
        <end position="197"/>
    </location>
</feature>
<proteinExistence type="inferred from homology"/>
<dbReference type="Gene3D" id="3.40.50.300">
    <property type="entry name" value="P-loop containing nucleotide triphosphate hydrolases"/>
    <property type="match status" value="1"/>
</dbReference>
<evidence type="ECO:0000313" key="7">
    <source>
        <dbReference type="EMBL" id="SEJ90150.1"/>
    </source>
</evidence>
<keyword evidence="3" id="KW-0547">Nucleotide-binding</keyword>
<dbReference type="AlphaFoldDB" id="A0A1H7CTT6"/>
<dbReference type="GO" id="GO:0003697">
    <property type="term" value="F:single-stranded DNA binding"/>
    <property type="evidence" value="ECO:0007669"/>
    <property type="project" value="InterPro"/>
</dbReference>
<dbReference type="InterPro" id="IPR027417">
    <property type="entry name" value="P-loop_NTPase"/>
</dbReference>
<evidence type="ECO:0000256" key="1">
    <source>
        <dbReference type="ARBA" id="ARBA00009391"/>
    </source>
</evidence>
<accession>A0A1H7CTT6</accession>
<dbReference type="GO" id="GO:0006281">
    <property type="term" value="P:DNA repair"/>
    <property type="evidence" value="ECO:0007669"/>
    <property type="project" value="InterPro"/>
</dbReference>
<evidence type="ECO:0000313" key="8">
    <source>
        <dbReference type="Proteomes" id="UP000199223"/>
    </source>
</evidence>
<dbReference type="GO" id="GO:0140664">
    <property type="term" value="F:ATP-dependent DNA damage sensor activity"/>
    <property type="evidence" value="ECO:0007669"/>
    <property type="project" value="InterPro"/>
</dbReference>
<dbReference type="OrthoDB" id="9156496at2"/>
<keyword evidence="4" id="KW-0067">ATP-binding</keyword>
<dbReference type="RefSeq" id="WP_092265753.1">
    <property type="nucleotide sequence ID" value="NZ_FNZA01000032.1"/>
</dbReference>
<dbReference type="PANTHER" id="PTHR45900:SF1">
    <property type="entry name" value="MITOCHONDRIAL DNA REPAIR PROTEIN RECA HOMOLOG-RELATED"/>
    <property type="match status" value="1"/>
</dbReference>
<evidence type="ECO:0000256" key="3">
    <source>
        <dbReference type="ARBA" id="ARBA00022741"/>
    </source>
</evidence>
<sequence>MSKLQDVMAQLNKKHKGTLVGSVAEVPRESGGISFGLTGLDRMFKTRGVPRGRITQIVAEQNAGKSTLAMGAISALHTAVDAGREKRGMVLFIDTERTFDEDYARHLGVQVDDPAKFLLMRPDDGIEAIDAIEKLIDTGELDLVVLDSITFLIPREETCPFALARVPPALQKPRERCYRESLCVARRFSDGLRPSPH</sequence>
<dbReference type="PROSITE" id="PS50162">
    <property type="entry name" value="RECA_2"/>
    <property type="match status" value="1"/>
</dbReference>
<comment type="similarity">
    <text evidence="1">Belongs to the RecA family.</text>
</comment>
<gene>
    <name evidence="7" type="ORF">SAMN04488058_1321</name>
</gene>
<evidence type="ECO:0000256" key="2">
    <source>
        <dbReference type="ARBA" id="ARBA00015553"/>
    </source>
</evidence>
<dbReference type="STRING" id="856736.SAMN04488058_1321"/>
<dbReference type="InterPro" id="IPR013765">
    <property type="entry name" value="DNA_recomb/repair_RecA"/>
</dbReference>
<organism evidence="7 8">
    <name type="scientific">Deinococcus reticulitermitis</name>
    <dbReference type="NCBI Taxonomy" id="856736"/>
    <lineage>
        <taxon>Bacteria</taxon>
        <taxon>Thermotogati</taxon>
        <taxon>Deinococcota</taxon>
        <taxon>Deinococci</taxon>
        <taxon>Deinococcales</taxon>
        <taxon>Deinococcaceae</taxon>
        <taxon>Deinococcus</taxon>
    </lineage>
</organism>
<dbReference type="Proteomes" id="UP000199223">
    <property type="component" value="Unassembled WGS sequence"/>
</dbReference>
<dbReference type="EMBL" id="FNZA01000032">
    <property type="protein sequence ID" value="SEJ90150.1"/>
    <property type="molecule type" value="Genomic_DNA"/>
</dbReference>
<protein>
    <recommendedName>
        <fullName evidence="2">Protein RecA</fullName>
    </recommendedName>
</protein>
<evidence type="ECO:0000256" key="4">
    <source>
        <dbReference type="ARBA" id="ARBA00022840"/>
    </source>
</evidence>
<keyword evidence="5" id="KW-0233">DNA recombination</keyword>
<dbReference type="GO" id="GO:0005524">
    <property type="term" value="F:ATP binding"/>
    <property type="evidence" value="ECO:0007669"/>
    <property type="project" value="UniProtKB-KW"/>
</dbReference>
<reference evidence="8" key="1">
    <citation type="submission" date="2016-10" db="EMBL/GenBank/DDBJ databases">
        <authorList>
            <person name="Varghese N."/>
            <person name="Submissions S."/>
        </authorList>
    </citation>
    <scope>NUCLEOTIDE SEQUENCE [LARGE SCALE GENOMIC DNA]</scope>
    <source>
        <strain evidence="8">CGMCC 1.10218</strain>
    </source>
</reference>
<dbReference type="GO" id="GO:0006310">
    <property type="term" value="P:DNA recombination"/>
    <property type="evidence" value="ECO:0007669"/>
    <property type="project" value="UniProtKB-KW"/>
</dbReference>